<dbReference type="RefSeq" id="WP_193193272.1">
    <property type="nucleotide sequence ID" value="NZ_JACZFR010000043.1"/>
</dbReference>
<keyword evidence="6" id="KW-0479">Metal-binding</keyword>
<evidence type="ECO:0000256" key="2">
    <source>
        <dbReference type="ARBA" id="ARBA00005061"/>
    </source>
</evidence>
<keyword evidence="8" id="KW-0456">Lyase</keyword>
<evidence type="ECO:0000256" key="1">
    <source>
        <dbReference type="ARBA" id="ARBA00001947"/>
    </source>
</evidence>
<dbReference type="PANTHER" id="PTHR12589:SF7">
    <property type="entry name" value="6-PYRUVOYL TETRAHYDROBIOPTERIN SYNTHASE"/>
    <property type="match status" value="1"/>
</dbReference>
<name>A0ABW1YQM1_9GAMM</name>
<accession>A0ABW1YQM1</accession>
<dbReference type="EMBL" id="JBHSVR010000001">
    <property type="protein sequence ID" value="MFC6635082.1"/>
    <property type="molecule type" value="Genomic_DNA"/>
</dbReference>
<sequence length="285" mass="31671">MHLFVDNLTNVDFSYLDHQRGLVGETWLANACLDGALDSQGMVCDFGVVKKTLRHWLDDQLDHRLLVPTRSPHLEMERAGEQLTLTWQLESGEAISVSGPEQAFALVEAEAISADSVAAWSVLRLASAFPTSVEQLSLSFTCEEIAAPFYHYSHGLKKHDGNCQRIAHGHRSRIRIHLDGERSPEWESKWARRWQDIYLGTREDLLAESDEKTLRFAYSAQQGEFTLDIPAARCELVDCDTTVEQLALYIAKSIADTIAAELPGTQVQVRAYEGLGKGAIASATA</sequence>
<comment type="cofactor">
    <cofactor evidence="1">
        <name>Zn(2+)</name>
        <dbReference type="ChEBI" id="CHEBI:29105"/>
    </cofactor>
</comment>
<comment type="pathway">
    <text evidence="2">Purine metabolism; 7-cyano-7-deazaguanine biosynthesis.</text>
</comment>
<evidence type="ECO:0000256" key="8">
    <source>
        <dbReference type="ARBA" id="ARBA00023239"/>
    </source>
</evidence>
<dbReference type="InterPro" id="IPR038418">
    <property type="entry name" value="6-PTP_synth/QueD_sf"/>
</dbReference>
<comment type="similarity">
    <text evidence="3">Belongs to the PTPS family. QueD subfamily.</text>
</comment>
<dbReference type="PANTHER" id="PTHR12589">
    <property type="entry name" value="PYRUVOYL TETRAHYDROBIOPTERIN SYNTHASE"/>
    <property type="match status" value="1"/>
</dbReference>
<keyword evidence="12" id="KW-1185">Reference proteome</keyword>
<evidence type="ECO:0000256" key="4">
    <source>
        <dbReference type="ARBA" id="ARBA00012982"/>
    </source>
</evidence>
<protein>
    <recommendedName>
        <fullName evidence="5">6-carboxy-5,6,7,8-tetrahydropterin synthase</fullName>
        <ecNumber evidence="4">4.1.2.50</ecNumber>
    </recommendedName>
    <alternativeName>
        <fullName evidence="9">Queuosine biosynthesis protein QueD</fullName>
    </alternativeName>
</protein>
<dbReference type="SUPFAM" id="SSF55620">
    <property type="entry name" value="Tetrahydrobiopterin biosynthesis enzymes-like"/>
    <property type="match status" value="2"/>
</dbReference>
<evidence type="ECO:0000256" key="5">
    <source>
        <dbReference type="ARBA" id="ARBA00018141"/>
    </source>
</evidence>
<organism evidence="11 12">
    <name type="scientific">Microbulbifer taiwanensis</name>
    <dbReference type="NCBI Taxonomy" id="986746"/>
    <lineage>
        <taxon>Bacteria</taxon>
        <taxon>Pseudomonadati</taxon>
        <taxon>Pseudomonadota</taxon>
        <taxon>Gammaproteobacteria</taxon>
        <taxon>Cellvibrionales</taxon>
        <taxon>Microbulbiferaceae</taxon>
        <taxon>Microbulbifer</taxon>
    </lineage>
</organism>
<dbReference type="Proteomes" id="UP001596425">
    <property type="component" value="Unassembled WGS sequence"/>
</dbReference>
<evidence type="ECO:0000313" key="11">
    <source>
        <dbReference type="EMBL" id="MFC6635082.1"/>
    </source>
</evidence>
<dbReference type="Pfam" id="PF01242">
    <property type="entry name" value="PTPS"/>
    <property type="match status" value="2"/>
</dbReference>
<proteinExistence type="inferred from homology"/>
<gene>
    <name evidence="11" type="ORF">ACFQBM_17465</name>
</gene>
<evidence type="ECO:0000256" key="7">
    <source>
        <dbReference type="ARBA" id="ARBA00022833"/>
    </source>
</evidence>
<dbReference type="Gene3D" id="3.30.479.10">
    <property type="entry name" value="6-pyruvoyl tetrahydropterin synthase/QueD"/>
    <property type="match status" value="2"/>
</dbReference>
<comment type="catalytic activity">
    <reaction evidence="10">
        <text>7,8-dihydroneopterin 3'-triphosphate + H2O = 6-carboxy-5,6,7,8-tetrahydropterin + triphosphate + acetaldehyde + 2 H(+)</text>
        <dbReference type="Rhea" id="RHEA:27966"/>
        <dbReference type="ChEBI" id="CHEBI:15343"/>
        <dbReference type="ChEBI" id="CHEBI:15377"/>
        <dbReference type="ChEBI" id="CHEBI:15378"/>
        <dbReference type="ChEBI" id="CHEBI:18036"/>
        <dbReference type="ChEBI" id="CHEBI:58462"/>
        <dbReference type="ChEBI" id="CHEBI:61032"/>
        <dbReference type="EC" id="4.1.2.50"/>
    </reaction>
</comment>
<dbReference type="InterPro" id="IPR007115">
    <property type="entry name" value="6-PTP_synth/QueD"/>
</dbReference>
<reference evidence="12" key="1">
    <citation type="journal article" date="2019" name="Int. J. Syst. Evol. Microbiol.">
        <title>The Global Catalogue of Microorganisms (GCM) 10K type strain sequencing project: providing services to taxonomists for standard genome sequencing and annotation.</title>
        <authorList>
            <consortium name="The Broad Institute Genomics Platform"/>
            <consortium name="The Broad Institute Genome Sequencing Center for Infectious Disease"/>
            <person name="Wu L."/>
            <person name="Ma J."/>
        </authorList>
    </citation>
    <scope>NUCLEOTIDE SEQUENCE [LARGE SCALE GENOMIC DNA]</scope>
    <source>
        <strain evidence="12">CGMCC 1.13718</strain>
    </source>
</reference>
<evidence type="ECO:0000256" key="9">
    <source>
        <dbReference type="ARBA" id="ARBA00031449"/>
    </source>
</evidence>
<evidence type="ECO:0000256" key="6">
    <source>
        <dbReference type="ARBA" id="ARBA00022723"/>
    </source>
</evidence>
<dbReference type="EC" id="4.1.2.50" evidence="4"/>
<evidence type="ECO:0000313" key="12">
    <source>
        <dbReference type="Proteomes" id="UP001596425"/>
    </source>
</evidence>
<evidence type="ECO:0000256" key="3">
    <source>
        <dbReference type="ARBA" id="ARBA00008900"/>
    </source>
</evidence>
<evidence type="ECO:0000256" key="10">
    <source>
        <dbReference type="ARBA" id="ARBA00048807"/>
    </source>
</evidence>
<comment type="caution">
    <text evidence="11">The sequence shown here is derived from an EMBL/GenBank/DDBJ whole genome shotgun (WGS) entry which is preliminary data.</text>
</comment>
<keyword evidence="7" id="KW-0862">Zinc</keyword>